<organism evidence="3 4">
    <name type="scientific">Aureobasidium namibiae CBS 147.97</name>
    <dbReference type="NCBI Taxonomy" id="1043004"/>
    <lineage>
        <taxon>Eukaryota</taxon>
        <taxon>Fungi</taxon>
        <taxon>Dikarya</taxon>
        <taxon>Ascomycota</taxon>
        <taxon>Pezizomycotina</taxon>
        <taxon>Dothideomycetes</taxon>
        <taxon>Dothideomycetidae</taxon>
        <taxon>Dothideales</taxon>
        <taxon>Saccotheciaceae</taxon>
        <taxon>Aureobasidium</taxon>
    </lineage>
</organism>
<feature type="transmembrane region" description="Helical" evidence="2">
    <location>
        <begin position="9"/>
        <end position="27"/>
    </location>
</feature>
<evidence type="ECO:0000313" key="3">
    <source>
        <dbReference type="EMBL" id="KEQ68598.1"/>
    </source>
</evidence>
<dbReference type="AlphaFoldDB" id="A0A074W6T7"/>
<gene>
    <name evidence="3" type="ORF">M436DRAFT_58231</name>
</gene>
<dbReference type="GeneID" id="25412619"/>
<keyword evidence="2" id="KW-0472">Membrane</keyword>
<dbReference type="PANTHER" id="PTHR40466:SF1">
    <property type="entry name" value="FUNGAL PROTEIN"/>
    <property type="match status" value="1"/>
</dbReference>
<dbReference type="PANTHER" id="PTHR40466">
    <property type="entry name" value="EXPRESSED PROTEIN"/>
    <property type="match status" value="1"/>
</dbReference>
<proteinExistence type="predicted"/>
<dbReference type="Proteomes" id="UP000027730">
    <property type="component" value="Unassembled WGS sequence"/>
</dbReference>
<keyword evidence="4" id="KW-1185">Reference proteome</keyword>
<reference evidence="3 4" key="1">
    <citation type="journal article" date="2014" name="BMC Genomics">
        <title>Genome sequencing of four Aureobasidium pullulans varieties: biotechnological potential, stress tolerance, and description of new species.</title>
        <authorList>
            <person name="Gostin Ar C."/>
            <person name="Ohm R.A."/>
            <person name="Kogej T."/>
            <person name="Sonjak S."/>
            <person name="Turk M."/>
            <person name="Zajc J."/>
            <person name="Zalar P."/>
            <person name="Grube M."/>
            <person name="Sun H."/>
            <person name="Han J."/>
            <person name="Sharma A."/>
            <person name="Chiniquy J."/>
            <person name="Ngan C.Y."/>
            <person name="Lipzen A."/>
            <person name="Barry K."/>
            <person name="Grigoriev I.V."/>
            <person name="Gunde-Cimerman N."/>
        </authorList>
    </citation>
    <scope>NUCLEOTIDE SEQUENCE [LARGE SCALE GENOMIC DNA]</scope>
    <source>
        <strain evidence="3 4">CBS 147.97</strain>
    </source>
</reference>
<sequence>MREIRKDPEIYLIFALTAATVGAYGYYQPHFWAAIAGQTRTTQIEGTKPWEDGAEGSTGKYRYQTRAGPGKEVRTKDAPSALNSVIVPNVNLPRKLHEKYNKWGKEDFDEY</sequence>
<evidence type="ECO:0000256" key="2">
    <source>
        <dbReference type="SAM" id="Phobius"/>
    </source>
</evidence>
<dbReference type="InterPro" id="IPR039965">
    <property type="entry name" value="C3H7.08c"/>
</dbReference>
<keyword evidence="2" id="KW-0812">Transmembrane</keyword>
<dbReference type="OrthoDB" id="3141857at2759"/>
<protein>
    <submittedName>
        <fullName evidence="3">Uncharacterized protein</fullName>
    </submittedName>
</protein>
<evidence type="ECO:0000313" key="4">
    <source>
        <dbReference type="Proteomes" id="UP000027730"/>
    </source>
</evidence>
<name>A0A074W6T7_9PEZI</name>
<dbReference type="HOGENOM" id="CLU_136890_0_0_1"/>
<evidence type="ECO:0000256" key="1">
    <source>
        <dbReference type="SAM" id="MobiDB-lite"/>
    </source>
</evidence>
<dbReference type="EMBL" id="KL584728">
    <property type="protein sequence ID" value="KEQ68598.1"/>
    <property type="molecule type" value="Genomic_DNA"/>
</dbReference>
<keyword evidence="2" id="KW-1133">Transmembrane helix</keyword>
<feature type="region of interest" description="Disordered" evidence="1">
    <location>
        <begin position="47"/>
        <end position="75"/>
    </location>
</feature>
<accession>A0A074W6T7</accession>
<dbReference type="RefSeq" id="XP_013422741.1">
    <property type="nucleotide sequence ID" value="XM_013567287.1"/>
</dbReference>